<evidence type="ECO:0000259" key="1">
    <source>
        <dbReference type="PROSITE" id="PS50011"/>
    </source>
</evidence>
<name>A0A3D9ZSC5_9ACTN</name>
<feature type="domain" description="Protein kinase" evidence="1">
    <location>
        <begin position="103"/>
        <end position="412"/>
    </location>
</feature>
<gene>
    <name evidence="2" type="ORF">DFJ67_4918</name>
</gene>
<evidence type="ECO:0000313" key="3">
    <source>
        <dbReference type="Proteomes" id="UP000256913"/>
    </source>
</evidence>
<dbReference type="EMBL" id="QUMQ01000001">
    <property type="protein sequence ID" value="REF98893.1"/>
    <property type="molecule type" value="Genomic_DNA"/>
</dbReference>
<dbReference type="PANTHER" id="PTHR45890">
    <property type="entry name" value="AARF DOMAIN CONTAINING KINASE 2 (PREDICTED)"/>
    <property type="match status" value="1"/>
</dbReference>
<reference evidence="2 3" key="1">
    <citation type="submission" date="2018-08" db="EMBL/GenBank/DDBJ databases">
        <title>Sequencing the genomes of 1000 actinobacteria strains.</title>
        <authorList>
            <person name="Klenk H.-P."/>
        </authorList>
    </citation>
    <scope>NUCLEOTIDE SEQUENCE [LARGE SCALE GENOMIC DNA]</scope>
    <source>
        <strain evidence="2 3">DSM 44099</strain>
    </source>
</reference>
<organism evidence="2 3">
    <name type="scientific">Asanoa ferruginea</name>
    <dbReference type="NCBI Taxonomy" id="53367"/>
    <lineage>
        <taxon>Bacteria</taxon>
        <taxon>Bacillati</taxon>
        <taxon>Actinomycetota</taxon>
        <taxon>Actinomycetes</taxon>
        <taxon>Micromonosporales</taxon>
        <taxon>Micromonosporaceae</taxon>
        <taxon>Asanoa</taxon>
    </lineage>
</organism>
<keyword evidence="2" id="KW-0830">Ubiquinone</keyword>
<dbReference type="InterPro" id="IPR000719">
    <property type="entry name" value="Prot_kinase_dom"/>
</dbReference>
<dbReference type="InterPro" id="IPR011009">
    <property type="entry name" value="Kinase-like_dom_sf"/>
</dbReference>
<protein>
    <submittedName>
        <fullName evidence="2">Ubiquinone biosynthesis protein</fullName>
    </submittedName>
</protein>
<sequence length="412" mass="45957">MSAAGYLRYGRHLVGFATRVGAGWLRATVRGRRSTFDAWRYVPDLLENLGPGFVKMGQLASTRRDLLGERPRAALRRLRDDCRPLPAEHVRRNVERVRPDPPTEPVLPLGFGSIAGVYLARFPDEPLAVKVRRPTVSDRLRFDADNARRAARAVAILPPARHLPVREMVDFLATAAEMQVDLGREGRNLIELRRTLAHLPVRLPRARPELSEGDRLVMEYLPAFAAADGPIRDGTTSAIRLLEAVFTMIFRSGFVHLDMHSGNFAWDPDGTLNIVDAGFAVQLSDRTRRQFSEFFIGLSFGNGRRSADSVLRSAVTLPESLDREAFTAEISHLIHAHRRLPARDFRVGAFTAELFAIQRRHGVFISSEFAAPVLALLTIEEQVRDWAPDLDFQVVAQAIILASIALIPCGPE</sequence>
<dbReference type="RefSeq" id="WP_116070127.1">
    <property type="nucleotide sequence ID" value="NZ_BONB01000004.1"/>
</dbReference>
<accession>A0A3D9ZSC5</accession>
<dbReference type="PROSITE" id="PS50011">
    <property type="entry name" value="PROTEIN_KINASE_DOM"/>
    <property type="match status" value="1"/>
</dbReference>
<dbReference type="OrthoDB" id="9795390at2"/>
<dbReference type="Pfam" id="PF03109">
    <property type="entry name" value="ABC1"/>
    <property type="match status" value="1"/>
</dbReference>
<dbReference type="InterPro" id="IPR052402">
    <property type="entry name" value="ADCK_kinase"/>
</dbReference>
<evidence type="ECO:0000313" key="2">
    <source>
        <dbReference type="EMBL" id="REF98893.1"/>
    </source>
</evidence>
<comment type="caution">
    <text evidence="2">The sequence shown here is derived from an EMBL/GenBank/DDBJ whole genome shotgun (WGS) entry which is preliminary data.</text>
</comment>
<dbReference type="InterPro" id="IPR004147">
    <property type="entry name" value="ABC1_dom"/>
</dbReference>
<dbReference type="AlphaFoldDB" id="A0A3D9ZSC5"/>
<dbReference type="GO" id="GO:0005524">
    <property type="term" value="F:ATP binding"/>
    <property type="evidence" value="ECO:0007669"/>
    <property type="project" value="InterPro"/>
</dbReference>
<dbReference type="SUPFAM" id="SSF56112">
    <property type="entry name" value="Protein kinase-like (PK-like)"/>
    <property type="match status" value="1"/>
</dbReference>
<dbReference type="Proteomes" id="UP000256913">
    <property type="component" value="Unassembled WGS sequence"/>
</dbReference>
<keyword evidence="3" id="KW-1185">Reference proteome</keyword>
<dbReference type="GO" id="GO:0004672">
    <property type="term" value="F:protein kinase activity"/>
    <property type="evidence" value="ECO:0007669"/>
    <property type="project" value="InterPro"/>
</dbReference>
<dbReference type="PANTHER" id="PTHR45890:SF1">
    <property type="entry name" value="AARF DOMAIN CONTAINING KINASE 2"/>
    <property type="match status" value="1"/>
</dbReference>
<proteinExistence type="predicted"/>